<dbReference type="Pfam" id="PF01022">
    <property type="entry name" value="HTH_5"/>
    <property type="match status" value="1"/>
</dbReference>
<keyword evidence="6" id="KW-1185">Reference proteome</keyword>
<evidence type="ECO:0000256" key="1">
    <source>
        <dbReference type="ARBA" id="ARBA00023015"/>
    </source>
</evidence>
<dbReference type="CDD" id="cd00090">
    <property type="entry name" value="HTH_ARSR"/>
    <property type="match status" value="1"/>
</dbReference>
<dbReference type="PANTHER" id="PTHR43132">
    <property type="entry name" value="ARSENICAL RESISTANCE OPERON REPRESSOR ARSR-RELATED"/>
    <property type="match status" value="1"/>
</dbReference>
<evidence type="ECO:0000256" key="3">
    <source>
        <dbReference type="ARBA" id="ARBA00023163"/>
    </source>
</evidence>
<evidence type="ECO:0000313" key="5">
    <source>
        <dbReference type="EMBL" id="MDA4847400.1"/>
    </source>
</evidence>
<comment type="caution">
    <text evidence="5">The sequence shown here is derived from an EMBL/GenBank/DDBJ whole genome shotgun (WGS) entry which is preliminary data.</text>
</comment>
<evidence type="ECO:0000256" key="2">
    <source>
        <dbReference type="ARBA" id="ARBA00023125"/>
    </source>
</evidence>
<name>A0ABT4VRR0_9HYPH</name>
<dbReference type="SUPFAM" id="SSF46785">
    <property type="entry name" value="Winged helix' DNA-binding domain"/>
    <property type="match status" value="1"/>
</dbReference>
<keyword evidence="2" id="KW-0238">DNA-binding</keyword>
<dbReference type="NCBIfam" id="NF033788">
    <property type="entry name" value="HTH_metalloreg"/>
    <property type="match status" value="1"/>
</dbReference>
<dbReference type="Proteomes" id="UP001148313">
    <property type="component" value="Unassembled WGS sequence"/>
</dbReference>
<protein>
    <submittedName>
        <fullName evidence="5">Metalloregulator ArsR/SmtB family transcription factor</fullName>
    </submittedName>
</protein>
<keyword evidence="3" id="KW-0804">Transcription</keyword>
<dbReference type="InterPro" id="IPR011991">
    <property type="entry name" value="ArsR-like_HTH"/>
</dbReference>
<organism evidence="5 6">
    <name type="scientific">Hoeflea poritis</name>
    <dbReference type="NCBI Taxonomy" id="2993659"/>
    <lineage>
        <taxon>Bacteria</taxon>
        <taxon>Pseudomonadati</taxon>
        <taxon>Pseudomonadota</taxon>
        <taxon>Alphaproteobacteria</taxon>
        <taxon>Hyphomicrobiales</taxon>
        <taxon>Rhizobiaceae</taxon>
        <taxon>Hoeflea</taxon>
    </lineage>
</organism>
<dbReference type="PANTHER" id="PTHR43132:SF2">
    <property type="entry name" value="ARSENICAL RESISTANCE OPERON REPRESSOR ARSR-RELATED"/>
    <property type="match status" value="1"/>
</dbReference>
<dbReference type="SMART" id="SM00418">
    <property type="entry name" value="HTH_ARSR"/>
    <property type="match status" value="1"/>
</dbReference>
<accession>A0ABT4VRR0</accession>
<dbReference type="InterPro" id="IPR001845">
    <property type="entry name" value="HTH_ArsR_DNA-bd_dom"/>
</dbReference>
<reference evidence="5" key="1">
    <citation type="submission" date="2022-11" db="EMBL/GenBank/DDBJ databases">
        <title>Hoeflea poritis sp. nov., isolated from scleractinian coral Porites lutea.</title>
        <authorList>
            <person name="Zhang G."/>
            <person name="Wei Q."/>
            <person name="Cai L."/>
        </authorList>
    </citation>
    <scope>NUCLEOTIDE SEQUENCE</scope>
    <source>
        <strain evidence="5">E7-10</strain>
    </source>
</reference>
<evidence type="ECO:0000259" key="4">
    <source>
        <dbReference type="PROSITE" id="PS50987"/>
    </source>
</evidence>
<dbReference type="InterPro" id="IPR051011">
    <property type="entry name" value="Metal_resp_trans_reg"/>
</dbReference>
<dbReference type="PRINTS" id="PR00778">
    <property type="entry name" value="HTHARSR"/>
</dbReference>
<dbReference type="RefSeq" id="WP_271091221.1">
    <property type="nucleotide sequence ID" value="NZ_JAPJZH010000012.1"/>
</dbReference>
<dbReference type="EMBL" id="JAPJZH010000012">
    <property type="protein sequence ID" value="MDA4847400.1"/>
    <property type="molecule type" value="Genomic_DNA"/>
</dbReference>
<dbReference type="PROSITE" id="PS50987">
    <property type="entry name" value="HTH_ARSR_2"/>
    <property type="match status" value="1"/>
</dbReference>
<dbReference type="InterPro" id="IPR036388">
    <property type="entry name" value="WH-like_DNA-bd_sf"/>
</dbReference>
<keyword evidence="1" id="KW-0805">Transcription regulation</keyword>
<proteinExistence type="predicted"/>
<feature type="domain" description="HTH arsR-type" evidence="4">
    <location>
        <begin position="14"/>
        <end position="107"/>
    </location>
</feature>
<dbReference type="Gene3D" id="1.10.10.10">
    <property type="entry name" value="Winged helix-like DNA-binding domain superfamily/Winged helix DNA-binding domain"/>
    <property type="match status" value="1"/>
</dbReference>
<dbReference type="InterPro" id="IPR036390">
    <property type="entry name" value="WH_DNA-bd_sf"/>
</dbReference>
<evidence type="ECO:0000313" key="6">
    <source>
        <dbReference type="Proteomes" id="UP001148313"/>
    </source>
</evidence>
<sequence>MAQTVQERTGQADLSGNAEQAAQLLAAMANPKRLLILCNLVGGEMAVGALATTVDLSQSALSQHLAKLRALKLVKTRRDAQTIYYSLASREVQAILETLYGLYCQTPEKP</sequence>
<gene>
    <name evidence="5" type="ORF">OOZ53_18710</name>
</gene>